<evidence type="ECO:0000259" key="1">
    <source>
        <dbReference type="Pfam" id="PF04218"/>
    </source>
</evidence>
<evidence type="ECO:0000313" key="2">
    <source>
        <dbReference type="EMBL" id="OAF67839.1"/>
    </source>
</evidence>
<feature type="domain" description="HTH psq-type" evidence="1">
    <location>
        <begin position="4"/>
        <end position="46"/>
    </location>
</feature>
<sequence length="52" mass="6021">MLKKIDIIKREMLEGKSYAVVAAELDMPRQTIVTITRQKQQIMRQSTKNDDG</sequence>
<dbReference type="GO" id="GO:0003677">
    <property type="term" value="F:DNA binding"/>
    <property type="evidence" value="ECO:0007669"/>
    <property type="project" value="InterPro"/>
</dbReference>
<dbReference type="InterPro" id="IPR009057">
    <property type="entry name" value="Homeodomain-like_sf"/>
</dbReference>
<protein>
    <recommendedName>
        <fullName evidence="1">HTH psq-type domain-containing protein</fullName>
    </recommendedName>
</protein>
<organism evidence="2 3">
    <name type="scientific">Intoshia linei</name>
    <dbReference type="NCBI Taxonomy" id="1819745"/>
    <lineage>
        <taxon>Eukaryota</taxon>
        <taxon>Metazoa</taxon>
        <taxon>Spiralia</taxon>
        <taxon>Lophotrochozoa</taxon>
        <taxon>Mesozoa</taxon>
        <taxon>Orthonectida</taxon>
        <taxon>Rhopaluridae</taxon>
        <taxon>Intoshia</taxon>
    </lineage>
</organism>
<dbReference type="Pfam" id="PF04218">
    <property type="entry name" value="CENP-B_N"/>
    <property type="match status" value="1"/>
</dbReference>
<comment type="caution">
    <text evidence="2">The sequence shown here is derived from an EMBL/GenBank/DDBJ whole genome shotgun (WGS) entry which is preliminary data.</text>
</comment>
<name>A0A177B0P1_9BILA</name>
<evidence type="ECO:0000313" key="3">
    <source>
        <dbReference type="Proteomes" id="UP000078046"/>
    </source>
</evidence>
<reference evidence="2 3" key="1">
    <citation type="submission" date="2016-04" db="EMBL/GenBank/DDBJ databases">
        <title>The genome of Intoshia linei affirms orthonectids as highly simplified spiralians.</title>
        <authorList>
            <person name="Mikhailov K.V."/>
            <person name="Slusarev G.S."/>
            <person name="Nikitin M.A."/>
            <person name="Logacheva M.D."/>
            <person name="Penin A."/>
            <person name="Aleoshin V."/>
            <person name="Panchin Y.V."/>
        </authorList>
    </citation>
    <scope>NUCLEOTIDE SEQUENCE [LARGE SCALE GENOMIC DNA]</scope>
    <source>
        <strain evidence="2">Intl2013</strain>
        <tissue evidence="2">Whole animal</tissue>
    </source>
</reference>
<dbReference type="SUPFAM" id="SSF46689">
    <property type="entry name" value="Homeodomain-like"/>
    <property type="match status" value="1"/>
</dbReference>
<dbReference type="AlphaFoldDB" id="A0A177B0P1"/>
<accession>A0A177B0P1</accession>
<keyword evidence="3" id="KW-1185">Reference proteome</keyword>
<gene>
    <name evidence="2" type="ORF">A3Q56_04439</name>
</gene>
<dbReference type="Proteomes" id="UP000078046">
    <property type="component" value="Unassembled WGS sequence"/>
</dbReference>
<dbReference type="Gene3D" id="1.10.10.60">
    <property type="entry name" value="Homeodomain-like"/>
    <property type="match status" value="1"/>
</dbReference>
<proteinExistence type="predicted"/>
<dbReference type="EMBL" id="LWCA01000563">
    <property type="protein sequence ID" value="OAF67839.1"/>
    <property type="molecule type" value="Genomic_DNA"/>
</dbReference>
<dbReference type="InterPro" id="IPR007889">
    <property type="entry name" value="HTH_Psq"/>
</dbReference>